<sequence>STIPTNNATNSTTPGPVIYPYNTVLVPPNNGTWQICSQENTNYVSYSLRVVDDSSPITPNYGTTNDSQLSPNPTAPTVGVVARIIYSNGLEFVPSLSCYNEIIKECDQDTGKILMEDKDKYCLQIINPGQLSQKVNVTVSFTSTVFKDGGFTSANRPGGNAKPLNNSNSSDSSASINCGSTLGICMISMMSWLVFCVFQSSI</sequence>
<dbReference type="EMBL" id="CAJVPT010006137">
    <property type="protein sequence ID" value="CAG8527986.1"/>
    <property type="molecule type" value="Genomic_DNA"/>
</dbReference>
<accession>A0ACA9LFM2</accession>
<dbReference type="Proteomes" id="UP000789525">
    <property type="component" value="Unassembled WGS sequence"/>
</dbReference>
<proteinExistence type="predicted"/>
<keyword evidence="2" id="KW-1185">Reference proteome</keyword>
<name>A0ACA9LFM2_9GLOM</name>
<protein>
    <submittedName>
        <fullName evidence="1">15884_t:CDS:1</fullName>
    </submittedName>
</protein>
<comment type="caution">
    <text evidence="1">The sequence shown here is derived from an EMBL/GenBank/DDBJ whole genome shotgun (WGS) entry which is preliminary data.</text>
</comment>
<gene>
    <name evidence="1" type="ORF">ACOLOM_LOCUS3952</name>
</gene>
<organism evidence="1 2">
    <name type="scientific">Acaulospora colombiana</name>
    <dbReference type="NCBI Taxonomy" id="27376"/>
    <lineage>
        <taxon>Eukaryota</taxon>
        <taxon>Fungi</taxon>
        <taxon>Fungi incertae sedis</taxon>
        <taxon>Mucoromycota</taxon>
        <taxon>Glomeromycotina</taxon>
        <taxon>Glomeromycetes</taxon>
        <taxon>Diversisporales</taxon>
        <taxon>Acaulosporaceae</taxon>
        <taxon>Acaulospora</taxon>
    </lineage>
</organism>
<evidence type="ECO:0000313" key="1">
    <source>
        <dbReference type="EMBL" id="CAG8527986.1"/>
    </source>
</evidence>
<reference evidence="1" key="1">
    <citation type="submission" date="2021-06" db="EMBL/GenBank/DDBJ databases">
        <authorList>
            <person name="Kallberg Y."/>
            <person name="Tangrot J."/>
            <person name="Rosling A."/>
        </authorList>
    </citation>
    <scope>NUCLEOTIDE SEQUENCE</scope>
    <source>
        <strain evidence="1">CL356</strain>
    </source>
</reference>
<evidence type="ECO:0000313" key="2">
    <source>
        <dbReference type="Proteomes" id="UP000789525"/>
    </source>
</evidence>
<feature type="non-terminal residue" evidence="1">
    <location>
        <position position="1"/>
    </location>
</feature>